<dbReference type="InterPro" id="IPR004805">
    <property type="entry name" value="DnaE2/DnaE/PolC"/>
</dbReference>
<dbReference type="Pfam" id="PF07733">
    <property type="entry name" value="DNA_pol3_alpha"/>
    <property type="match status" value="1"/>
</dbReference>
<dbReference type="HOGENOM" id="CLU_001600_0_1_14"/>
<keyword evidence="2 8" id="KW-0808">Transferase</keyword>
<dbReference type="GO" id="GO:0008408">
    <property type="term" value="F:3'-5' exonuclease activity"/>
    <property type="evidence" value="ECO:0007669"/>
    <property type="project" value="InterPro"/>
</dbReference>
<evidence type="ECO:0000256" key="6">
    <source>
        <dbReference type="ARBA" id="ARBA00049244"/>
    </source>
</evidence>
<dbReference type="GO" id="GO:0006260">
    <property type="term" value="P:DNA replication"/>
    <property type="evidence" value="ECO:0007669"/>
    <property type="project" value="UniProtKB-KW"/>
</dbReference>
<feature type="domain" description="Polymerase/histidinol phosphatase N-terminal" evidence="7">
    <location>
        <begin position="4"/>
        <end position="71"/>
    </location>
</feature>
<gene>
    <name evidence="8" type="primary">dnaE</name>
    <name evidence="8" type="ORF">MYB_00720</name>
</gene>
<dbReference type="InterPro" id="IPR003141">
    <property type="entry name" value="Pol/His_phosphatase_N"/>
</dbReference>
<proteinExistence type="predicted"/>
<evidence type="ECO:0000313" key="8">
    <source>
        <dbReference type="EMBL" id="AHH45156.1"/>
    </source>
</evidence>
<dbReference type="InterPro" id="IPR004013">
    <property type="entry name" value="PHP_dom"/>
</dbReference>
<accession>W5USR9</accession>
<dbReference type="OrthoDB" id="9803237at2"/>
<dbReference type="Gene3D" id="3.20.20.140">
    <property type="entry name" value="Metal-dependent hydrolases"/>
    <property type="match status" value="1"/>
</dbReference>
<keyword evidence="4" id="KW-0235">DNA replication</keyword>
<evidence type="ECO:0000256" key="3">
    <source>
        <dbReference type="ARBA" id="ARBA00022695"/>
    </source>
</evidence>
<dbReference type="AlphaFoldDB" id="W5USR9"/>
<dbReference type="STRING" id="743966.MYB_00720"/>
<organism evidence="8 9">
    <name type="scientific">Mesomycoplasma bovoculi M165/69</name>
    <dbReference type="NCBI Taxonomy" id="743966"/>
    <lineage>
        <taxon>Bacteria</taxon>
        <taxon>Bacillati</taxon>
        <taxon>Mycoplasmatota</taxon>
        <taxon>Mycoplasmoidales</taxon>
        <taxon>Metamycoplasmataceae</taxon>
        <taxon>Mesomycoplasma</taxon>
    </lineage>
</organism>
<evidence type="ECO:0000256" key="1">
    <source>
        <dbReference type="ARBA" id="ARBA00012417"/>
    </source>
</evidence>
<protein>
    <recommendedName>
        <fullName evidence="1">DNA-directed DNA polymerase</fullName>
        <ecNumber evidence="1">2.7.7.7</ecNumber>
    </recommendedName>
</protein>
<sequence>MELINLHTNSEYTFLSSTIKLDLLIDFAKKNKLGALALTDLNNMFGVPKFYKLCKESGIKPIIGLEIVAEDYHFILLAKNYKGYQHLCVLSSKKMHNQNVAISELENYNVIIIDHPDLGYFVKNKKQLNLKNYYIVANDPNISNAVWVQHRNVLNSDEQVYLVELAKIRGVEYQPQDLYNFDQWSEKIDKQIIERTNNLVADINVEFPKPFLNLPSVVGLENLDPNIELKRILRDAFKSKEEELRNFSSALKRLDFEYRTIRDLDFSNYFLLIWDFLKWAREQKILIGPGRGSSSGSLVSYLLDITQVNPLKYDLLFERFLNPMRITMPDIDIDIQDTRRNEIINYIQQKYGFEHTATIVTFSTLGARSVFRDISRNFGISETEINQNSKLIKMGQTLKECYNEKKSNFRTLIETPNENGEYIYKQIYEIATFLEGMPRQSGTHAAGIVISKEPLTNLVPTLLSREGYNQVQFSAEFLEEFSLLKIDLLGLRNLNIVSEILHSIQEDGKKIDFEDLPLSDEKTNKLLSQGFTKGIFQLESPGMSSTIKGVGVDSFNDVVATISLFRPGPIKQISVYKDRKNQKIQWEKIHPDFDKIIESTYGIIIYQEQIMQICQTIAGFDLAQADLIRIAISKKDEKKMSEIKELFIQNAVKKGHNINYVKQIYDLILKFAAYGFNKAHATAYATLAYKMAFLKSRYPVQFYCYLISNENGNQANIEKYVKEVSELKYKIIPPNVNKSLIEAFYDKKSQSIILPLIMIKQIGEVAAKSLIEERQTNGDYQGFIDFVLRMKLINFSIVNIEKLIKANALSDFGNQQTLLANLQSVLQFQDYVFYDENKKIKIDIDLINSKFQMNQLDFDLKESLKNEYDFLGMNFIETPKPKVFANQPSLQSFHRGIEYSVILKLFKMEHNKTKAGADTLVLHLTDLTDKIKVWVFGSRIDYFKSLKVNKTYKLFLTINQKNMFSFTRNEFIEVNYE</sequence>
<evidence type="ECO:0000313" key="9">
    <source>
        <dbReference type="Proteomes" id="UP000019229"/>
    </source>
</evidence>
<comment type="catalytic activity">
    <reaction evidence="6">
        <text>DNA(n) + a 2'-deoxyribonucleoside 5'-triphosphate = DNA(n+1) + diphosphate</text>
        <dbReference type="Rhea" id="RHEA:22508"/>
        <dbReference type="Rhea" id="RHEA-COMP:17339"/>
        <dbReference type="Rhea" id="RHEA-COMP:17340"/>
        <dbReference type="ChEBI" id="CHEBI:33019"/>
        <dbReference type="ChEBI" id="CHEBI:61560"/>
        <dbReference type="ChEBI" id="CHEBI:173112"/>
        <dbReference type="EC" id="2.7.7.7"/>
    </reaction>
</comment>
<reference evidence="8 9" key="1">
    <citation type="journal article" date="2014" name="Genome Announc.">
        <title>Complete Genome Sequence of Mycoplasma bovoculi Strain M165/69T (ATCC 29104).</title>
        <authorList>
            <person name="Calcutt M.J."/>
            <person name="Foecking M.F."/>
        </authorList>
    </citation>
    <scope>NUCLEOTIDE SEQUENCE [LARGE SCALE GENOMIC DNA]</scope>
    <source>
        <strain evidence="8">M165/69</strain>
    </source>
</reference>
<dbReference type="SUPFAM" id="SSF89550">
    <property type="entry name" value="PHP domain-like"/>
    <property type="match status" value="1"/>
</dbReference>
<dbReference type="Proteomes" id="UP000019229">
    <property type="component" value="Chromosome"/>
</dbReference>
<keyword evidence="9" id="KW-1185">Reference proteome</keyword>
<dbReference type="Gene3D" id="1.10.150.870">
    <property type="match status" value="1"/>
</dbReference>
<dbReference type="GO" id="GO:0003887">
    <property type="term" value="F:DNA-directed DNA polymerase activity"/>
    <property type="evidence" value="ECO:0007669"/>
    <property type="project" value="UniProtKB-KW"/>
</dbReference>
<evidence type="ECO:0000259" key="7">
    <source>
        <dbReference type="SMART" id="SM00481"/>
    </source>
</evidence>
<evidence type="ECO:0000256" key="4">
    <source>
        <dbReference type="ARBA" id="ARBA00022705"/>
    </source>
</evidence>
<dbReference type="SMART" id="SM00481">
    <property type="entry name" value="POLIIIAc"/>
    <property type="match status" value="1"/>
</dbReference>
<dbReference type="EC" id="2.7.7.7" evidence="1"/>
<name>W5USR9_9BACT</name>
<dbReference type="InterPro" id="IPR011708">
    <property type="entry name" value="DNA_pol3_alpha_NTPase_dom"/>
</dbReference>
<keyword evidence="5" id="KW-0239">DNA-directed DNA polymerase</keyword>
<keyword evidence="3 8" id="KW-0548">Nucleotidyltransferase</keyword>
<dbReference type="RefSeq" id="WP_022934954.1">
    <property type="nucleotide sequence ID" value="NZ_CP007154.1"/>
</dbReference>
<dbReference type="eggNOG" id="COG0587">
    <property type="taxonomic scope" value="Bacteria"/>
</dbReference>
<dbReference type="InterPro" id="IPR029460">
    <property type="entry name" value="DNAPol_HHH"/>
</dbReference>
<dbReference type="Pfam" id="PF17657">
    <property type="entry name" value="DNA_pol3_finger"/>
    <property type="match status" value="1"/>
</dbReference>
<dbReference type="NCBIfam" id="TIGR00594">
    <property type="entry name" value="polc"/>
    <property type="match status" value="1"/>
</dbReference>
<dbReference type="InterPro" id="IPR040982">
    <property type="entry name" value="DNA_pol3_finger"/>
</dbReference>
<evidence type="ECO:0000256" key="2">
    <source>
        <dbReference type="ARBA" id="ARBA00022679"/>
    </source>
</evidence>
<dbReference type="Gene3D" id="1.10.10.1600">
    <property type="entry name" value="Bacterial DNA polymerase III alpha subunit, thumb domain"/>
    <property type="match status" value="1"/>
</dbReference>
<dbReference type="Pfam" id="PF02811">
    <property type="entry name" value="PHP"/>
    <property type="match status" value="1"/>
</dbReference>
<dbReference type="CDD" id="cd07431">
    <property type="entry name" value="PHP_PolIIIA"/>
    <property type="match status" value="1"/>
</dbReference>
<dbReference type="PANTHER" id="PTHR32294">
    <property type="entry name" value="DNA POLYMERASE III SUBUNIT ALPHA"/>
    <property type="match status" value="1"/>
</dbReference>
<dbReference type="PANTHER" id="PTHR32294:SF0">
    <property type="entry name" value="DNA POLYMERASE III SUBUNIT ALPHA"/>
    <property type="match status" value="1"/>
</dbReference>
<dbReference type="InterPro" id="IPR041931">
    <property type="entry name" value="DNA_pol3_alpha_thumb_dom"/>
</dbReference>
<dbReference type="PATRIC" id="fig|743966.3.peg.142"/>
<evidence type="ECO:0000256" key="5">
    <source>
        <dbReference type="ARBA" id="ARBA00022932"/>
    </source>
</evidence>
<dbReference type="NCBIfam" id="NF005516">
    <property type="entry name" value="PRK07135.1"/>
    <property type="match status" value="1"/>
</dbReference>
<dbReference type="EMBL" id="CP007154">
    <property type="protein sequence ID" value="AHH45156.1"/>
    <property type="molecule type" value="Genomic_DNA"/>
</dbReference>
<dbReference type="Pfam" id="PF14579">
    <property type="entry name" value="HHH_6"/>
    <property type="match status" value="1"/>
</dbReference>
<dbReference type="InterPro" id="IPR016195">
    <property type="entry name" value="Pol/histidinol_Pase-like"/>
</dbReference>
<dbReference type="KEGG" id="mbc:MYB_00720"/>